<organism evidence="7 8">
    <name type="scientific">Streptomyces laurentii</name>
    <dbReference type="NCBI Taxonomy" id="39478"/>
    <lineage>
        <taxon>Bacteria</taxon>
        <taxon>Bacillati</taxon>
        <taxon>Actinomycetota</taxon>
        <taxon>Actinomycetes</taxon>
        <taxon>Kitasatosporales</taxon>
        <taxon>Streptomycetaceae</taxon>
        <taxon>Streptomyces</taxon>
    </lineage>
</organism>
<dbReference type="Proteomes" id="UP000217676">
    <property type="component" value="Chromosome"/>
</dbReference>
<protein>
    <submittedName>
        <fullName evidence="7">Carboxylase</fullName>
    </submittedName>
</protein>
<dbReference type="KEGG" id="slau:SLA_7134"/>
<reference evidence="7 8" key="1">
    <citation type="journal article" date="2016" name="Genome Announc.">
        <title>Complete Genome Sequence of Thiostrepton-Producing Streptomyces laurentii ATCC 31255.</title>
        <authorList>
            <person name="Doi K."/>
            <person name="Fujino Y."/>
            <person name="Nagayoshi Y."/>
            <person name="Ohshima T."/>
            <person name="Ogata S."/>
        </authorList>
    </citation>
    <scope>NUCLEOTIDE SEQUENCE [LARGE SCALE GENOMIC DNA]</scope>
    <source>
        <strain evidence="7 8">ATCC 31255</strain>
    </source>
</reference>
<dbReference type="PROSITE" id="PS50975">
    <property type="entry name" value="ATP_GRASP"/>
    <property type="match status" value="1"/>
</dbReference>
<dbReference type="SMART" id="SM01209">
    <property type="entry name" value="GARS_A"/>
    <property type="match status" value="1"/>
</dbReference>
<evidence type="ECO:0000313" key="8">
    <source>
        <dbReference type="Proteomes" id="UP000217676"/>
    </source>
</evidence>
<dbReference type="AlphaFoldDB" id="A0A160PA58"/>
<evidence type="ECO:0000256" key="4">
    <source>
        <dbReference type="PROSITE-ProRule" id="PRU00409"/>
    </source>
</evidence>
<gene>
    <name evidence="7" type="ORF">SLA_7134</name>
</gene>
<feature type="compositionally biased region" description="Basic residues" evidence="5">
    <location>
        <begin position="511"/>
        <end position="534"/>
    </location>
</feature>
<evidence type="ECO:0000313" key="7">
    <source>
        <dbReference type="EMBL" id="BAU88000.1"/>
    </source>
</evidence>
<name>A0A160PA58_STRLU</name>
<accession>A0A160PA58</accession>
<keyword evidence="2 4" id="KW-0547">Nucleotide-binding</keyword>
<evidence type="ECO:0000256" key="5">
    <source>
        <dbReference type="SAM" id="MobiDB-lite"/>
    </source>
</evidence>
<feature type="compositionally biased region" description="Basic and acidic residues" evidence="5">
    <location>
        <begin position="490"/>
        <end position="510"/>
    </location>
</feature>
<dbReference type="Gene3D" id="3.30.470.20">
    <property type="entry name" value="ATP-grasp fold, B domain"/>
    <property type="match status" value="1"/>
</dbReference>
<keyword evidence="8" id="KW-1185">Reference proteome</keyword>
<evidence type="ECO:0000256" key="2">
    <source>
        <dbReference type="ARBA" id="ARBA00022741"/>
    </source>
</evidence>
<dbReference type="InterPro" id="IPR052032">
    <property type="entry name" value="ATP-dep_AA_Ligase"/>
</dbReference>
<dbReference type="PANTHER" id="PTHR43585:SF2">
    <property type="entry name" value="ATP-GRASP ENZYME FSQD"/>
    <property type="match status" value="1"/>
</dbReference>
<feature type="domain" description="ATP-grasp" evidence="6">
    <location>
        <begin position="115"/>
        <end position="310"/>
    </location>
</feature>
<feature type="region of interest" description="Disordered" evidence="5">
    <location>
        <begin position="403"/>
        <end position="548"/>
    </location>
</feature>
<dbReference type="EMBL" id="AP017424">
    <property type="protein sequence ID" value="BAU88000.1"/>
    <property type="molecule type" value="Genomic_DNA"/>
</dbReference>
<feature type="compositionally biased region" description="Low complexity" evidence="5">
    <location>
        <begin position="404"/>
        <end position="432"/>
    </location>
</feature>
<feature type="compositionally biased region" description="Low complexity" evidence="5">
    <location>
        <begin position="450"/>
        <end position="471"/>
    </location>
</feature>
<dbReference type="InterPro" id="IPR013815">
    <property type="entry name" value="ATP_grasp_subdomain_1"/>
</dbReference>
<evidence type="ECO:0000256" key="1">
    <source>
        <dbReference type="ARBA" id="ARBA00022598"/>
    </source>
</evidence>
<sequence>MSVRPLVLVIAPGDEEYRGYCLEQVADAYDVAVITTGPLTWETPYVVDHETVGDFDDVDGLIAAAAAVAGRRPIAGVLTWNESHLTAVARLAEHLGLAVTSVESVLTCRGKAAGRAAFARHGVPSARSVTATSLDEALAVADEIGFPVVVKPAAVGGSIGVIKAETREDLAAAYAFAARGVQLHGGDNASVLVEEYLDGEEVSVECVTVQGVTTAVAVTRKELGAQPLFEEVGHTLTAGDPLLETVAPIAAAAVKATGVTGGIQHVEMRLTATGPRVIEVNGRIGGDWIGWAVWRATGLSLPRIAADIATGTAPDLAPTRGQSVAIKVLYAPESGTLTKRSIVPGFAETAGWVHGPAWLMNVGDQALLPPDGDLDSSRVGLFATYADTLDLAVARRTATANHITVTTSGPGPSTGDGVRQAARTRPGRPALPGRRRRPAVGNRTPAERVPLAGRPPAAQPRRPADLPRPAGRTPPVARSGPAVVDPSPPRPDRGGVVEGELRRPHAGRDHRCGHRHLHHRRRIQSNHPSRRPRTGRVGGVAEHRLRVA</sequence>
<keyword evidence="3 4" id="KW-0067">ATP-binding</keyword>
<dbReference type="GO" id="GO:0046872">
    <property type="term" value="F:metal ion binding"/>
    <property type="evidence" value="ECO:0007669"/>
    <property type="project" value="InterPro"/>
</dbReference>
<dbReference type="PANTHER" id="PTHR43585">
    <property type="entry name" value="FUMIPYRROLE BIOSYNTHESIS PROTEIN C"/>
    <property type="match status" value="1"/>
</dbReference>
<evidence type="ECO:0000256" key="3">
    <source>
        <dbReference type="ARBA" id="ARBA00022840"/>
    </source>
</evidence>
<dbReference type="Gene3D" id="3.40.50.20">
    <property type="match status" value="1"/>
</dbReference>
<dbReference type="InterPro" id="IPR011761">
    <property type="entry name" value="ATP-grasp"/>
</dbReference>
<evidence type="ECO:0000259" key="6">
    <source>
        <dbReference type="PROSITE" id="PS50975"/>
    </source>
</evidence>
<keyword evidence="1" id="KW-0436">Ligase</keyword>
<dbReference type="SUPFAM" id="SSF56059">
    <property type="entry name" value="Glutathione synthetase ATP-binding domain-like"/>
    <property type="match status" value="1"/>
</dbReference>
<dbReference type="GO" id="GO:0005524">
    <property type="term" value="F:ATP binding"/>
    <property type="evidence" value="ECO:0007669"/>
    <property type="project" value="UniProtKB-UniRule"/>
</dbReference>
<dbReference type="Pfam" id="PF13535">
    <property type="entry name" value="ATP-grasp_4"/>
    <property type="match status" value="1"/>
</dbReference>
<dbReference type="GO" id="GO:0016874">
    <property type="term" value="F:ligase activity"/>
    <property type="evidence" value="ECO:0007669"/>
    <property type="project" value="UniProtKB-KW"/>
</dbReference>
<proteinExistence type="predicted"/>
<dbReference type="Gene3D" id="3.30.1490.20">
    <property type="entry name" value="ATP-grasp fold, A domain"/>
    <property type="match status" value="1"/>
</dbReference>